<organism evidence="2 3">
    <name type="scientific">Solanum tuberosum</name>
    <name type="common">Potato</name>
    <dbReference type="NCBI Taxonomy" id="4113"/>
    <lineage>
        <taxon>Eukaryota</taxon>
        <taxon>Viridiplantae</taxon>
        <taxon>Streptophyta</taxon>
        <taxon>Embryophyta</taxon>
        <taxon>Tracheophyta</taxon>
        <taxon>Spermatophyta</taxon>
        <taxon>Magnoliopsida</taxon>
        <taxon>eudicotyledons</taxon>
        <taxon>Gunneridae</taxon>
        <taxon>Pentapetalae</taxon>
        <taxon>asterids</taxon>
        <taxon>lamiids</taxon>
        <taxon>Solanales</taxon>
        <taxon>Solanaceae</taxon>
        <taxon>Solanoideae</taxon>
        <taxon>Solaneae</taxon>
        <taxon>Solanum</taxon>
    </lineage>
</organism>
<reference evidence="3" key="1">
    <citation type="journal article" date="2011" name="Nature">
        <title>Genome sequence and analysis of the tuber crop potato.</title>
        <authorList>
            <consortium name="The Potato Genome Sequencing Consortium"/>
        </authorList>
    </citation>
    <scope>NUCLEOTIDE SEQUENCE [LARGE SCALE GENOMIC DNA]</scope>
    <source>
        <strain evidence="3">cv. DM1-3 516 R44</strain>
    </source>
</reference>
<name>M1DWB5_SOLTU</name>
<dbReference type="Proteomes" id="UP000011115">
    <property type="component" value="Unassembled WGS sequence"/>
</dbReference>
<dbReference type="Gramene" id="PGSC0003DMT400095444">
    <property type="protein sequence ID" value="PGSC0003DMT400095444"/>
    <property type="gene ID" value="PGSC0003DMG400045015"/>
</dbReference>
<feature type="compositionally biased region" description="Low complexity" evidence="1">
    <location>
        <begin position="39"/>
        <end position="53"/>
    </location>
</feature>
<proteinExistence type="predicted"/>
<feature type="region of interest" description="Disordered" evidence="1">
    <location>
        <begin position="26"/>
        <end position="93"/>
    </location>
</feature>
<dbReference type="PaxDb" id="4113-PGSC0003DMT400095444"/>
<keyword evidence="3" id="KW-1185">Reference proteome</keyword>
<feature type="compositionally biased region" description="Low complexity" evidence="1">
    <location>
        <begin position="61"/>
        <end position="87"/>
    </location>
</feature>
<accession>M1DWB5</accession>
<evidence type="ECO:0000313" key="3">
    <source>
        <dbReference type="Proteomes" id="UP000011115"/>
    </source>
</evidence>
<evidence type="ECO:0000313" key="2">
    <source>
        <dbReference type="EnsemblPlants" id="PGSC0003DMT400095444"/>
    </source>
</evidence>
<dbReference type="AlphaFoldDB" id="M1DWB5"/>
<reference evidence="2" key="2">
    <citation type="submission" date="2015-06" db="UniProtKB">
        <authorList>
            <consortium name="EnsemblPlants"/>
        </authorList>
    </citation>
    <scope>IDENTIFICATION</scope>
    <source>
        <strain evidence="2">DM1-3 516 R44</strain>
    </source>
</reference>
<dbReference type="HOGENOM" id="CLU_2403851_0_0_1"/>
<evidence type="ECO:0000256" key="1">
    <source>
        <dbReference type="SAM" id="MobiDB-lite"/>
    </source>
</evidence>
<dbReference type="InParanoid" id="M1DWB5"/>
<sequence length="93" mass="9729">MAPKKHVTSTKRGKTKFVAPTFRLIDEDVDVEKDPAYVTPTTRTSPTIPRATRNQSRSEDSSAAGFESGSASGSESAPASGSTISSSSHDKAA</sequence>
<dbReference type="EnsemblPlants" id="PGSC0003DMT400095444">
    <property type="protein sequence ID" value="PGSC0003DMT400095444"/>
    <property type="gene ID" value="PGSC0003DMG400045015"/>
</dbReference>
<protein>
    <submittedName>
        <fullName evidence="2">Integrase core domain containing protein</fullName>
    </submittedName>
</protein>